<organism evidence="2 3">
    <name type="scientific">Talaromyces stipitatus (strain ATCC 10500 / CBS 375.48 / QM 6759 / NRRL 1006)</name>
    <name type="common">Penicillium stipitatum</name>
    <dbReference type="NCBI Taxonomy" id="441959"/>
    <lineage>
        <taxon>Eukaryota</taxon>
        <taxon>Fungi</taxon>
        <taxon>Dikarya</taxon>
        <taxon>Ascomycota</taxon>
        <taxon>Pezizomycotina</taxon>
        <taxon>Eurotiomycetes</taxon>
        <taxon>Eurotiomycetidae</taxon>
        <taxon>Eurotiales</taxon>
        <taxon>Trichocomaceae</taxon>
        <taxon>Talaromyces</taxon>
        <taxon>Talaromyces sect. Talaromyces</taxon>
    </lineage>
</organism>
<dbReference type="EMBL" id="EQ962652">
    <property type="protein sequence ID" value="EED23514.1"/>
    <property type="molecule type" value="Genomic_DNA"/>
</dbReference>
<accession>B8LZ06</accession>
<evidence type="ECO:0000313" key="3">
    <source>
        <dbReference type="Proteomes" id="UP000001745"/>
    </source>
</evidence>
<feature type="signal peptide" evidence="1">
    <location>
        <begin position="1"/>
        <end position="18"/>
    </location>
</feature>
<proteinExistence type="predicted"/>
<keyword evidence="1" id="KW-0732">Signal</keyword>
<evidence type="ECO:0000256" key="1">
    <source>
        <dbReference type="SAM" id="SignalP"/>
    </source>
</evidence>
<dbReference type="VEuPathDB" id="FungiDB:TSTA_069350"/>
<name>B8LZ06_TALSN</name>
<dbReference type="RefSeq" id="XP_002340901.1">
    <property type="nucleotide sequence ID" value="XM_002340860.1"/>
</dbReference>
<gene>
    <name evidence="2" type="ORF">TSTA_069350</name>
</gene>
<dbReference type="Proteomes" id="UP000001745">
    <property type="component" value="Unassembled WGS sequence"/>
</dbReference>
<protein>
    <submittedName>
        <fullName evidence="2">Uncharacterized protein</fullName>
    </submittedName>
</protein>
<dbReference type="eggNOG" id="ENOG502S87B">
    <property type="taxonomic scope" value="Eukaryota"/>
</dbReference>
<dbReference type="InParanoid" id="B8LZ06"/>
<dbReference type="OMA" id="WVLRYWE"/>
<sequence>MAMSTSNVRMIITAVVTAAAVAAGSSSFGKELTTTTEQSAESQIRPICTTTPDNILTSNQYFIVYDRAWRTIHKSDLPSDQDLTTILGPDNGSWSYDQKLLTTYLRRNMSAFARYLPQARIIKMILRKANPQALPTLNPVVIEKLDFGVGDVVCGIYKVLRREDALLEFGIEQLSPKAESQEKKTEQQFDGRLVIGIRPASDIDSDSVEIYSETIMWRDNTKPNIIMPLERKIPKVMHELASWWLLDSGVNYLKGLKGN</sequence>
<dbReference type="OrthoDB" id="5599753at2759"/>
<dbReference type="HOGENOM" id="CLU_080238_1_0_1"/>
<dbReference type="AlphaFoldDB" id="B8LZ06"/>
<evidence type="ECO:0000313" key="2">
    <source>
        <dbReference type="EMBL" id="EED23514.1"/>
    </source>
</evidence>
<reference evidence="3" key="1">
    <citation type="journal article" date="2015" name="Genome Announc.">
        <title>Genome sequence of the AIDS-associated pathogen Penicillium marneffei (ATCC18224) and its near taxonomic relative Talaromyces stipitatus (ATCC10500).</title>
        <authorList>
            <person name="Nierman W.C."/>
            <person name="Fedorova-Abrams N.D."/>
            <person name="Andrianopoulos A."/>
        </authorList>
    </citation>
    <scope>NUCLEOTIDE SEQUENCE [LARGE SCALE GENOMIC DNA]</scope>
    <source>
        <strain evidence="3">ATCC 10500 / CBS 375.48 / QM 6759 / NRRL 1006</strain>
    </source>
</reference>
<keyword evidence="3" id="KW-1185">Reference proteome</keyword>
<dbReference type="GeneID" id="8107360"/>
<feature type="chain" id="PRO_5002877450" evidence="1">
    <location>
        <begin position="19"/>
        <end position="259"/>
    </location>
</feature>
<dbReference type="PhylomeDB" id="B8LZ06"/>